<dbReference type="InterPro" id="IPR052048">
    <property type="entry name" value="ST_Response_Regulator"/>
</dbReference>
<proteinExistence type="predicted"/>
<evidence type="ECO:0000256" key="1">
    <source>
        <dbReference type="PROSITE-ProRule" id="PRU00169"/>
    </source>
</evidence>
<dbReference type="Proteomes" id="UP000216998">
    <property type="component" value="Unassembled WGS sequence"/>
</dbReference>
<dbReference type="Pfam" id="PF00072">
    <property type="entry name" value="Response_reg"/>
    <property type="match status" value="1"/>
</dbReference>
<dbReference type="GO" id="GO:0000160">
    <property type="term" value="P:phosphorelay signal transduction system"/>
    <property type="evidence" value="ECO:0007669"/>
    <property type="project" value="InterPro"/>
</dbReference>
<dbReference type="InterPro" id="IPR011006">
    <property type="entry name" value="CheY-like_superfamily"/>
</dbReference>
<feature type="modified residue" description="4-aspartylphosphate" evidence="1">
    <location>
        <position position="66"/>
    </location>
</feature>
<protein>
    <recommendedName>
        <fullName evidence="2">Response regulatory domain-containing protein</fullName>
    </recommendedName>
</protein>
<accession>A0A255YY93</accession>
<sequence length="135" mass="15442">MLTRDHIPGFEKLNVLLVEDNAFAQRLARQVLVQLGVQNIHIVPDGQAAINALEESELRYDLIISDWNMPNVTGLELLQHVRKTWENMPFLMLTGNQTADFVQTARANKVDAYIIKPFSPMQLRQKICAIFNIKI</sequence>
<dbReference type="OrthoDB" id="1682174at2"/>
<keyword evidence="1" id="KW-0597">Phosphoprotein</keyword>
<dbReference type="PROSITE" id="PS50110">
    <property type="entry name" value="RESPONSE_REGULATORY"/>
    <property type="match status" value="1"/>
</dbReference>
<reference evidence="3 4" key="1">
    <citation type="submission" date="2017-07" db="EMBL/GenBank/DDBJ databases">
        <title>Niveispirillum cyanobacteriorum sp. nov., isolated from cyanobacterial aggregates in a eutrophic lake.</title>
        <authorList>
            <person name="Cai H."/>
        </authorList>
    </citation>
    <scope>NUCLEOTIDE SEQUENCE [LARGE SCALE GENOMIC DNA]</scope>
    <source>
        <strain evidence="4">TH1-14</strain>
    </source>
</reference>
<dbReference type="PANTHER" id="PTHR43228">
    <property type="entry name" value="TWO-COMPONENT RESPONSE REGULATOR"/>
    <property type="match status" value="1"/>
</dbReference>
<keyword evidence="4" id="KW-1185">Reference proteome</keyword>
<feature type="domain" description="Response regulatory" evidence="2">
    <location>
        <begin position="14"/>
        <end position="131"/>
    </location>
</feature>
<dbReference type="EMBL" id="NOXU01000029">
    <property type="protein sequence ID" value="OYQ34141.1"/>
    <property type="molecule type" value="Genomic_DNA"/>
</dbReference>
<evidence type="ECO:0000259" key="2">
    <source>
        <dbReference type="PROSITE" id="PS50110"/>
    </source>
</evidence>
<evidence type="ECO:0000313" key="4">
    <source>
        <dbReference type="Proteomes" id="UP000216998"/>
    </source>
</evidence>
<gene>
    <name evidence="3" type="ORF">CHU95_11815</name>
</gene>
<dbReference type="SUPFAM" id="SSF52172">
    <property type="entry name" value="CheY-like"/>
    <property type="match status" value="1"/>
</dbReference>
<comment type="caution">
    <text evidence="3">The sequence shown here is derived from an EMBL/GenBank/DDBJ whole genome shotgun (WGS) entry which is preliminary data.</text>
</comment>
<dbReference type="RefSeq" id="WP_094456551.1">
    <property type="nucleotide sequence ID" value="NZ_NOXU01000029.1"/>
</dbReference>
<dbReference type="InterPro" id="IPR001789">
    <property type="entry name" value="Sig_transdc_resp-reg_receiver"/>
</dbReference>
<dbReference type="AlphaFoldDB" id="A0A255YY93"/>
<organism evidence="3 4">
    <name type="scientific">Niveispirillum lacus</name>
    <dbReference type="NCBI Taxonomy" id="1981099"/>
    <lineage>
        <taxon>Bacteria</taxon>
        <taxon>Pseudomonadati</taxon>
        <taxon>Pseudomonadota</taxon>
        <taxon>Alphaproteobacteria</taxon>
        <taxon>Rhodospirillales</taxon>
        <taxon>Azospirillaceae</taxon>
        <taxon>Niveispirillum</taxon>
    </lineage>
</organism>
<dbReference type="Gene3D" id="3.40.50.2300">
    <property type="match status" value="1"/>
</dbReference>
<evidence type="ECO:0000313" key="3">
    <source>
        <dbReference type="EMBL" id="OYQ34141.1"/>
    </source>
</evidence>
<name>A0A255YY93_9PROT</name>
<dbReference type="SMART" id="SM00448">
    <property type="entry name" value="REC"/>
    <property type="match status" value="1"/>
</dbReference>
<dbReference type="PANTHER" id="PTHR43228:SF1">
    <property type="entry name" value="TWO-COMPONENT RESPONSE REGULATOR ARR22"/>
    <property type="match status" value="1"/>
</dbReference>